<accession>A0A9N9JG12</accession>
<dbReference type="GO" id="GO:0016538">
    <property type="term" value="F:cyclin-dependent protein serine/threonine kinase regulator activity"/>
    <property type="evidence" value="ECO:0007669"/>
    <property type="project" value="TreeGrafter"/>
</dbReference>
<dbReference type="InterPro" id="IPR006671">
    <property type="entry name" value="Cyclin_N"/>
</dbReference>
<feature type="domain" description="Cyclin N-terminal" evidence="1">
    <location>
        <begin position="37"/>
        <end position="149"/>
    </location>
</feature>
<dbReference type="InterPro" id="IPR013922">
    <property type="entry name" value="Cyclin_PHO80-like"/>
</dbReference>
<evidence type="ECO:0000313" key="3">
    <source>
        <dbReference type="Proteomes" id="UP000789405"/>
    </source>
</evidence>
<dbReference type="GO" id="GO:0000307">
    <property type="term" value="C:cyclin-dependent protein kinase holoenzyme complex"/>
    <property type="evidence" value="ECO:0007669"/>
    <property type="project" value="TreeGrafter"/>
</dbReference>
<dbReference type="OrthoDB" id="10250320at2759"/>
<dbReference type="EMBL" id="CAJVPY010020751">
    <property type="protein sequence ID" value="CAG8776844.1"/>
    <property type="molecule type" value="Genomic_DNA"/>
</dbReference>
<protein>
    <submittedName>
        <fullName evidence="2">15982_t:CDS:1</fullName>
    </submittedName>
</protein>
<keyword evidence="3" id="KW-1185">Reference proteome</keyword>
<dbReference type="CDD" id="cd20557">
    <property type="entry name" value="CYCLIN_ScPCL1-like"/>
    <property type="match status" value="1"/>
</dbReference>
<dbReference type="SUPFAM" id="SSF47954">
    <property type="entry name" value="Cyclin-like"/>
    <property type="match status" value="1"/>
</dbReference>
<dbReference type="PANTHER" id="PTHR15615:SF27">
    <property type="entry name" value="PHO85 CYCLIN CLG1"/>
    <property type="match status" value="1"/>
</dbReference>
<reference evidence="2" key="1">
    <citation type="submission" date="2021-06" db="EMBL/GenBank/DDBJ databases">
        <authorList>
            <person name="Kallberg Y."/>
            <person name="Tangrot J."/>
            <person name="Rosling A."/>
        </authorList>
    </citation>
    <scope>NUCLEOTIDE SEQUENCE</scope>
    <source>
        <strain evidence="2">MA453B</strain>
    </source>
</reference>
<proteinExistence type="predicted"/>
<dbReference type="PANTHER" id="PTHR15615">
    <property type="match status" value="1"/>
</dbReference>
<dbReference type="GO" id="GO:0019901">
    <property type="term" value="F:protein kinase binding"/>
    <property type="evidence" value="ECO:0007669"/>
    <property type="project" value="InterPro"/>
</dbReference>
<sequence>MATKIANSALTKHSMSKPVPAELIDFTTTSMGTFLPMSQPQRQKSQQLPDLLDFIKKIVHDLNLPVLIVVVCLIYIHRLKKQLPKNYETEYGTAHRVFISSILVASKYVDDVPITARKMLESVGKDIWSIKDIIRMERAFLSFIQWNLSIDRTAFDSYLNELRENQIDL</sequence>
<dbReference type="InterPro" id="IPR036915">
    <property type="entry name" value="Cyclin-like_sf"/>
</dbReference>
<dbReference type="Gene3D" id="1.10.472.10">
    <property type="entry name" value="Cyclin-like"/>
    <property type="match status" value="1"/>
</dbReference>
<gene>
    <name evidence="2" type="ORF">DERYTH_LOCUS19231</name>
</gene>
<dbReference type="AlphaFoldDB" id="A0A9N9JG12"/>
<evidence type="ECO:0000259" key="1">
    <source>
        <dbReference type="Pfam" id="PF00134"/>
    </source>
</evidence>
<organism evidence="2 3">
    <name type="scientific">Dentiscutata erythropus</name>
    <dbReference type="NCBI Taxonomy" id="1348616"/>
    <lineage>
        <taxon>Eukaryota</taxon>
        <taxon>Fungi</taxon>
        <taxon>Fungi incertae sedis</taxon>
        <taxon>Mucoromycota</taxon>
        <taxon>Glomeromycotina</taxon>
        <taxon>Glomeromycetes</taxon>
        <taxon>Diversisporales</taxon>
        <taxon>Gigasporaceae</taxon>
        <taxon>Dentiscutata</taxon>
    </lineage>
</organism>
<comment type="caution">
    <text evidence="2">The sequence shown here is derived from an EMBL/GenBank/DDBJ whole genome shotgun (WGS) entry which is preliminary data.</text>
</comment>
<dbReference type="Proteomes" id="UP000789405">
    <property type="component" value="Unassembled WGS sequence"/>
</dbReference>
<name>A0A9N9JG12_9GLOM</name>
<dbReference type="Pfam" id="PF00134">
    <property type="entry name" value="Cyclin_N"/>
    <property type="match status" value="1"/>
</dbReference>
<evidence type="ECO:0000313" key="2">
    <source>
        <dbReference type="EMBL" id="CAG8776844.1"/>
    </source>
</evidence>
<dbReference type="GO" id="GO:0005634">
    <property type="term" value="C:nucleus"/>
    <property type="evidence" value="ECO:0007669"/>
    <property type="project" value="TreeGrafter"/>
</dbReference>